<comment type="caution">
    <text evidence="2">The sequence shown here is derived from an EMBL/GenBank/DDBJ whole genome shotgun (WGS) entry which is preliminary data.</text>
</comment>
<dbReference type="Pfam" id="PF11706">
    <property type="entry name" value="zf-CGNR"/>
    <property type="match status" value="1"/>
</dbReference>
<protein>
    <recommendedName>
        <fullName evidence="1">Zinc finger CGNR domain-containing protein</fullName>
    </recommendedName>
</protein>
<evidence type="ECO:0000313" key="3">
    <source>
        <dbReference type="Proteomes" id="UP000598775"/>
    </source>
</evidence>
<gene>
    <name evidence="2" type="ORF">GCM10011399_27490</name>
</gene>
<reference evidence="2 3" key="1">
    <citation type="journal article" date="2014" name="Int. J. Syst. Evol. Microbiol.">
        <title>Complete genome sequence of Corynebacterium casei LMG S-19264T (=DSM 44701T), isolated from a smear-ripened cheese.</title>
        <authorList>
            <consortium name="US DOE Joint Genome Institute (JGI-PGF)"/>
            <person name="Walter F."/>
            <person name="Albersmeier A."/>
            <person name="Kalinowski J."/>
            <person name="Ruckert C."/>
        </authorList>
    </citation>
    <scope>NUCLEOTIDE SEQUENCE [LARGE SCALE GENOMIC DNA]</scope>
    <source>
        <strain evidence="2 3">CGMCC 1.12976</strain>
    </source>
</reference>
<dbReference type="Gene3D" id="1.10.3300.10">
    <property type="entry name" value="Jann2411-like domain"/>
    <property type="match status" value="1"/>
</dbReference>
<organism evidence="2 3">
    <name type="scientific">Subtercola lobariae</name>
    <dbReference type="NCBI Taxonomy" id="1588641"/>
    <lineage>
        <taxon>Bacteria</taxon>
        <taxon>Bacillati</taxon>
        <taxon>Actinomycetota</taxon>
        <taxon>Actinomycetes</taxon>
        <taxon>Micrococcales</taxon>
        <taxon>Microbacteriaceae</taxon>
        <taxon>Subtercola</taxon>
    </lineage>
</organism>
<proteinExistence type="predicted"/>
<dbReference type="InterPro" id="IPR010852">
    <property type="entry name" value="ABATE"/>
</dbReference>
<dbReference type="Proteomes" id="UP000598775">
    <property type="component" value="Unassembled WGS sequence"/>
</dbReference>
<evidence type="ECO:0000259" key="1">
    <source>
        <dbReference type="Pfam" id="PF11706"/>
    </source>
</evidence>
<evidence type="ECO:0000313" key="2">
    <source>
        <dbReference type="EMBL" id="GGF32856.1"/>
    </source>
</evidence>
<accession>A0A917EZ74</accession>
<dbReference type="SUPFAM" id="SSF160904">
    <property type="entry name" value="Jann2411-like"/>
    <property type="match status" value="1"/>
</dbReference>
<dbReference type="InterPro" id="IPR021005">
    <property type="entry name" value="Znf_CGNR"/>
</dbReference>
<dbReference type="InterPro" id="IPR023286">
    <property type="entry name" value="ABATE_dom_sf"/>
</dbReference>
<dbReference type="RefSeq" id="WP_188679186.1">
    <property type="nucleotide sequence ID" value="NZ_BMGP01000005.1"/>
</dbReference>
<dbReference type="PANTHER" id="PTHR35525">
    <property type="entry name" value="BLL6575 PROTEIN"/>
    <property type="match status" value="1"/>
</dbReference>
<keyword evidence="3" id="KW-1185">Reference proteome</keyword>
<dbReference type="EMBL" id="BMGP01000005">
    <property type="protein sequence ID" value="GGF32856.1"/>
    <property type="molecule type" value="Genomic_DNA"/>
</dbReference>
<dbReference type="PANTHER" id="PTHR35525:SF3">
    <property type="entry name" value="BLL6575 PROTEIN"/>
    <property type="match status" value="1"/>
</dbReference>
<sequence>MMSENDFLALLNSAPVVNGVVVETLNDPELGRLRDELHRVIRGQADASTLTPHLRGVSEIPSIGHNGVEWTLAGPAERLRQAEIVLEWSRVQSELPGRLRACENPECNKFLIDHSKPNTARWCSMASCGNRMKARRYQARRSSDGEA</sequence>
<feature type="domain" description="Zinc finger CGNR" evidence="1">
    <location>
        <begin position="98"/>
        <end position="141"/>
    </location>
</feature>
<dbReference type="AlphaFoldDB" id="A0A917EZ74"/>
<name>A0A917EZ74_9MICO</name>